<name>A0A2H5XCN2_9BACT</name>
<sequence length="246" mass="27371">MAAATGLPIVDCNTWVGFYPRQAIDLSPALLRRVMQRYGVARALFVHTTAVFYDPSTGNDLAVQTAHESGGVLLPVATLNPLYFRGMVEEAERRRQQGFRLFRFFPQWQGWQPRIAPFRALTEWLNEKGVPFLVDCPVVGWVSDLAELADKLSVPIVLVGVHEGNLSEALWALKSCPNLYLETSRLTHPDGYEMVAAEVGAERLVFGSGAPLHYFASALLPLLHSALSDDDKRKVLVDNLRRIVQA</sequence>
<evidence type="ECO:0000313" key="2">
    <source>
        <dbReference type="EMBL" id="GBC98942.1"/>
    </source>
</evidence>
<organism evidence="2 3">
    <name type="scientific">Candidatus Fervidibacter japonicus</name>
    <dbReference type="NCBI Taxonomy" id="2035412"/>
    <lineage>
        <taxon>Bacteria</taxon>
        <taxon>Candidatus Fervidibacterota</taxon>
        <taxon>Candidatus Fervidibacter</taxon>
    </lineage>
</organism>
<dbReference type="SUPFAM" id="SSF51556">
    <property type="entry name" value="Metallo-dependent hydrolases"/>
    <property type="match status" value="1"/>
</dbReference>
<dbReference type="EMBL" id="BEHT01000018">
    <property type="protein sequence ID" value="GBC98942.1"/>
    <property type="molecule type" value="Genomic_DNA"/>
</dbReference>
<gene>
    <name evidence="2" type="ORF">HRbin17_01461</name>
</gene>
<accession>A0A2H5XCN2</accession>
<comment type="caution">
    <text evidence="2">The sequence shown here is derived from an EMBL/GenBank/DDBJ whole genome shotgun (WGS) entry which is preliminary data.</text>
</comment>
<reference evidence="3" key="1">
    <citation type="submission" date="2017-09" db="EMBL/GenBank/DDBJ databases">
        <title>Metaegenomics of thermophilic ammonia-oxidizing enrichment culture.</title>
        <authorList>
            <person name="Kato S."/>
            <person name="Suzuki K."/>
        </authorList>
    </citation>
    <scope>NUCLEOTIDE SEQUENCE [LARGE SCALE GENOMIC DNA]</scope>
</reference>
<dbReference type="Gene3D" id="3.20.20.140">
    <property type="entry name" value="Metal-dependent hydrolases"/>
    <property type="match status" value="1"/>
</dbReference>
<protein>
    <recommendedName>
        <fullName evidence="1">Amidohydrolase-related domain-containing protein</fullName>
    </recommendedName>
</protein>
<dbReference type="GO" id="GO:0016787">
    <property type="term" value="F:hydrolase activity"/>
    <property type="evidence" value="ECO:0007669"/>
    <property type="project" value="InterPro"/>
</dbReference>
<dbReference type="AlphaFoldDB" id="A0A2H5XCN2"/>
<dbReference type="Pfam" id="PF04909">
    <property type="entry name" value="Amidohydro_2"/>
    <property type="match status" value="1"/>
</dbReference>
<dbReference type="InterPro" id="IPR006680">
    <property type="entry name" value="Amidohydro-rel"/>
</dbReference>
<evidence type="ECO:0000313" key="3">
    <source>
        <dbReference type="Proteomes" id="UP000236173"/>
    </source>
</evidence>
<evidence type="ECO:0000259" key="1">
    <source>
        <dbReference type="Pfam" id="PF04909"/>
    </source>
</evidence>
<proteinExistence type="predicted"/>
<dbReference type="InterPro" id="IPR032466">
    <property type="entry name" value="Metal_Hydrolase"/>
</dbReference>
<dbReference type="Proteomes" id="UP000236173">
    <property type="component" value="Unassembled WGS sequence"/>
</dbReference>
<feature type="domain" description="Amidohydrolase-related" evidence="1">
    <location>
        <begin position="23"/>
        <end position="243"/>
    </location>
</feature>